<gene>
    <name evidence="4" type="ORF">NCTC8139_02587</name>
</gene>
<reference evidence="4 5" key="1">
    <citation type="submission" date="2019-02" db="EMBL/GenBank/DDBJ databases">
        <authorList>
            <consortium name="Pathogen Informatics"/>
        </authorList>
    </citation>
    <scope>NUCLEOTIDE SEQUENCE [LARGE SCALE GENOMIC DNA]</scope>
    <source>
        <strain evidence="4 5">3012STDY6756503</strain>
    </source>
</reference>
<accession>A0ABD7V3W5</accession>
<proteinExistence type="predicted"/>
<dbReference type="EMBL" id="CAACYD010000006">
    <property type="protein sequence ID" value="VFA89028.1"/>
    <property type="molecule type" value="Genomic_DNA"/>
</dbReference>
<organism evidence="4 5">
    <name type="scientific">Gordonia paraffinivorans</name>
    <dbReference type="NCBI Taxonomy" id="175628"/>
    <lineage>
        <taxon>Bacteria</taxon>
        <taxon>Bacillati</taxon>
        <taxon>Actinomycetota</taxon>
        <taxon>Actinomycetes</taxon>
        <taxon>Mycobacteriales</taxon>
        <taxon>Gordoniaceae</taxon>
        <taxon>Gordonia</taxon>
    </lineage>
</organism>
<dbReference type="Pfam" id="PF04536">
    <property type="entry name" value="TPM_phosphatase"/>
    <property type="match status" value="1"/>
</dbReference>
<dbReference type="PANTHER" id="PTHR30373:SF2">
    <property type="entry name" value="UPF0603 PROTEIN YGCG"/>
    <property type="match status" value="1"/>
</dbReference>
<dbReference type="Gene3D" id="3.10.310.50">
    <property type="match status" value="1"/>
</dbReference>
<feature type="domain" description="TPM" evidence="3">
    <location>
        <begin position="67"/>
        <end position="184"/>
    </location>
</feature>
<evidence type="ECO:0000313" key="4">
    <source>
        <dbReference type="EMBL" id="VFA89028.1"/>
    </source>
</evidence>
<evidence type="ECO:0000256" key="2">
    <source>
        <dbReference type="SAM" id="Phobius"/>
    </source>
</evidence>
<keyword evidence="2" id="KW-0472">Membrane</keyword>
<dbReference type="InterPro" id="IPR007621">
    <property type="entry name" value="TPM_dom"/>
</dbReference>
<dbReference type="PANTHER" id="PTHR30373">
    <property type="entry name" value="UPF0603 PROTEIN YGCG"/>
    <property type="match status" value="1"/>
</dbReference>
<name>A0ABD7V3W5_9ACTN</name>
<dbReference type="AlphaFoldDB" id="A0ABD7V3W5"/>
<keyword evidence="2" id="KW-1133">Transmembrane helix</keyword>
<keyword evidence="2" id="KW-0812">Transmembrane</keyword>
<feature type="transmembrane region" description="Helical" evidence="2">
    <location>
        <begin position="192"/>
        <end position="214"/>
    </location>
</feature>
<evidence type="ECO:0000313" key="5">
    <source>
        <dbReference type="Proteomes" id="UP000360750"/>
    </source>
</evidence>
<evidence type="ECO:0000259" key="3">
    <source>
        <dbReference type="Pfam" id="PF04536"/>
    </source>
</evidence>
<dbReference type="Proteomes" id="UP000360750">
    <property type="component" value="Unassembled WGS sequence"/>
</dbReference>
<protein>
    <submittedName>
        <fullName evidence="4">Domain of uncharacterized function (DUF477)</fullName>
    </submittedName>
</protein>
<evidence type="ECO:0000256" key="1">
    <source>
        <dbReference type="SAM" id="MobiDB-lite"/>
    </source>
</evidence>
<sequence>MGRLTRLVTMHRVPVPRGKSTLVMTRRTGAGLGTLGLLLGFLTALLLWTVSAPTAAAEPPARLPAFVVDPAEVITPGQRAELEEAIDKLYEEHGVQLWIVYVRGFDGFTSERWADQTATLSELGDRDVLLAVATEDRAYRLTALDNIGGLDQSTLDDVAHNDVVPQLKDGNWAGAGLAAANGLSNALEPSNAGLITAGVVGGAVVVGGGGAYLYSRRRKRRRIEQGVDTLREQELTVDQLAQQPLDVLDPWSREVLTDLDNAIRTSEEELRLARDEFGPVETAPFSDIVERAKRALAESFRIRQRLDDDIPETVDEQRSMLVQIITDCTAADTALDDQVEAFDAMRNLLINAGPRFDSITQQLIALRARLEPAEKKLADLIEKHGEQTLTSILSNVELARQQIDFAEAAADQGRAAVAAPVGQQGPAVAAIRSAEGSIEQATTLLDAIDHADANIATARMRMPALIDEVDAELVEAAALTADGGPALASATEAARAALAAARTGFDADPLGTFAALVDADADLDEALAAARDTAAERTRRAQVLTAALESASAKVTAAADFIGTRRGAVQATARTRLAEAQRLLATAQEAAATDPVAAISTARQAGALADRALMAAQGDVVNWQQSQQPRSGGSTAGAVLGGILVDSFLRGTISGGRGYRGGGHSGGFGGGFSSGGRSPGSFGGSGSSGRIGTGGRF</sequence>
<feature type="region of interest" description="Disordered" evidence="1">
    <location>
        <begin position="670"/>
        <end position="697"/>
    </location>
</feature>
<comment type="caution">
    <text evidence="4">The sequence shown here is derived from an EMBL/GenBank/DDBJ whole genome shotgun (WGS) entry which is preliminary data.</text>
</comment>